<organism evidence="1 2">
    <name type="scientific">Plenodomus tracheiphilus IPT5</name>
    <dbReference type="NCBI Taxonomy" id="1408161"/>
    <lineage>
        <taxon>Eukaryota</taxon>
        <taxon>Fungi</taxon>
        <taxon>Dikarya</taxon>
        <taxon>Ascomycota</taxon>
        <taxon>Pezizomycotina</taxon>
        <taxon>Dothideomycetes</taxon>
        <taxon>Pleosporomycetidae</taxon>
        <taxon>Pleosporales</taxon>
        <taxon>Pleosporineae</taxon>
        <taxon>Leptosphaeriaceae</taxon>
        <taxon>Plenodomus</taxon>
    </lineage>
</organism>
<proteinExistence type="predicted"/>
<dbReference type="EMBL" id="MU006304">
    <property type="protein sequence ID" value="KAF2851077.1"/>
    <property type="molecule type" value="Genomic_DNA"/>
</dbReference>
<dbReference type="AlphaFoldDB" id="A0A6A7B8N7"/>
<accession>A0A6A7B8N7</accession>
<name>A0A6A7B8N7_9PLEO</name>
<evidence type="ECO:0000313" key="2">
    <source>
        <dbReference type="Proteomes" id="UP000799423"/>
    </source>
</evidence>
<keyword evidence="2" id="KW-1185">Reference proteome</keyword>
<reference evidence="1" key="1">
    <citation type="submission" date="2020-01" db="EMBL/GenBank/DDBJ databases">
        <authorList>
            <consortium name="DOE Joint Genome Institute"/>
            <person name="Haridas S."/>
            <person name="Albert R."/>
            <person name="Binder M."/>
            <person name="Bloem J."/>
            <person name="Labutti K."/>
            <person name="Salamov A."/>
            <person name="Andreopoulos B."/>
            <person name="Baker S.E."/>
            <person name="Barry K."/>
            <person name="Bills G."/>
            <person name="Bluhm B.H."/>
            <person name="Cannon C."/>
            <person name="Castanera R."/>
            <person name="Culley D.E."/>
            <person name="Daum C."/>
            <person name="Ezra D."/>
            <person name="Gonzalez J.B."/>
            <person name="Henrissat B."/>
            <person name="Kuo A."/>
            <person name="Liang C."/>
            <person name="Lipzen A."/>
            <person name="Lutzoni F."/>
            <person name="Magnuson J."/>
            <person name="Mondo S."/>
            <person name="Nolan M."/>
            <person name="Ohm R."/>
            <person name="Pangilinan J."/>
            <person name="Park H.-J."/>
            <person name="Ramirez L."/>
            <person name="Alfaro M."/>
            <person name="Sun H."/>
            <person name="Tritt A."/>
            <person name="Yoshinaga Y."/>
            <person name="Zwiers L.-H."/>
            <person name="Turgeon B.G."/>
            <person name="Goodwin S.B."/>
            <person name="Spatafora J.W."/>
            <person name="Crous P.W."/>
            <person name="Grigoriev I.V."/>
        </authorList>
    </citation>
    <scope>NUCLEOTIDE SEQUENCE</scope>
    <source>
        <strain evidence="1">IPT5</strain>
    </source>
</reference>
<sequence length="114" mass="12405">MPLKLGAFGSAVLYRTALRHLGVSQAVEWAIFADPTKCKRRNCGGIVFMQMRVSAQVKVIATAAQSWHCILGLVDSKSSQSGRNGRTCYTAGARASRKSTIAADWKRIETQSCN</sequence>
<protein>
    <submittedName>
        <fullName evidence="1">Uncharacterized protein</fullName>
    </submittedName>
</protein>
<evidence type="ECO:0000313" key="1">
    <source>
        <dbReference type="EMBL" id="KAF2851077.1"/>
    </source>
</evidence>
<dbReference type="Proteomes" id="UP000799423">
    <property type="component" value="Unassembled WGS sequence"/>
</dbReference>
<gene>
    <name evidence="1" type="ORF">T440DRAFT_478934</name>
</gene>